<dbReference type="Pfam" id="PF12849">
    <property type="entry name" value="PBP_like_2"/>
    <property type="match status" value="1"/>
</dbReference>
<protein>
    <submittedName>
        <fullName evidence="5">OmpA family protein</fullName>
    </submittedName>
</protein>
<feature type="chain" id="PRO_5026973208" evidence="3">
    <location>
        <begin position="24"/>
        <end position="518"/>
    </location>
</feature>
<keyword evidence="2" id="KW-0472">Membrane</keyword>
<dbReference type="GO" id="GO:0016020">
    <property type="term" value="C:membrane"/>
    <property type="evidence" value="ECO:0007669"/>
    <property type="project" value="UniProtKB-UniRule"/>
</dbReference>
<accession>A0A6L6WHX8</accession>
<evidence type="ECO:0000256" key="3">
    <source>
        <dbReference type="SAM" id="SignalP"/>
    </source>
</evidence>
<dbReference type="PANTHER" id="PTHR30570:SF1">
    <property type="entry name" value="PHOSPHATE-BINDING PROTEIN PSTS"/>
    <property type="match status" value="1"/>
</dbReference>
<dbReference type="InterPro" id="IPR024370">
    <property type="entry name" value="PBP_domain"/>
</dbReference>
<dbReference type="RefSeq" id="WP_157022777.1">
    <property type="nucleotide sequence ID" value="NZ_WQLV01000006.1"/>
</dbReference>
<dbReference type="PROSITE" id="PS51123">
    <property type="entry name" value="OMPA_2"/>
    <property type="match status" value="1"/>
</dbReference>
<name>A0A6L6WHX8_9RHOB</name>
<dbReference type="Pfam" id="PF00691">
    <property type="entry name" value="OmpA"/>
    <property type="match status" value="1"/>
</dbReference>
<evidence type="ECO:0000259" key="4">
    <source>
        <dbReference type="PROSITE" id="PS51123"/>
    </source>
</evidence>
<dbReference type="SUPFAM" id="SSF103088">
    <property type="entry name" value="OmpA-like"/>
    <property type="match status" value="1"/>
</dbReference>
<sequence length="518" mass="55529">MAWYRAAFSAALFLFSSTLVATAQDVTLSSPDGAVAITGDLLGFDGQFYRVDTQFGELTVDGSGVTCDGPGCPSLSSFIAELTLSGSSTMAEVLLPALIEGFALRNGYQTRRDGLPDGNFDYLLLQGDQIPVARFTFLVSNTDEGFADLLANEADMVMASREIRSEERKLAQDAGMGDMTGASRSRVLALDALVPIVAPVNPVTNIPVPQLAQVFAGKITNWQELGGPDAPISLHLPVAGSGLAQAVEDRLLKPANVSLSQDLRRHDRSSGLARAVTTDPFAIGIASYAETGTARTLTLSGACGFAVAAGRRAIKTEDYPLSAPMFLYLPARRLPKIARDFLSYARGPAAQIVIRRAGFVDQAPEEIPVKAQGQRLANAIQAAGEEVDLVELQRLVALLRGMQRLTTSFRFETGSTRPDAQSRANIAQLSRAIEVGDYDAKRLVFVGFSDGEGPAEGNRKIAMKRAEAVRDAVVKAAETANMERLQVDVDAFGEALPMACDDSGWGRQVNRRVEVWLR</sequence>
<dbReference type="AlphaFoldDB" id="A0A6L6WHX8"/>
<dbReference type="Gene3D" id="3.30.1330.60">
    <property type="entry name" value="OmpA-like domain"/>
    <property type="match status" value="1"/>
</dbReference>
<dbReference type="InterPro" id="IPR050811">
    <property type="entry name" value="Phosphate_ABC_transporter"/>
</dbReference>
<organism evidence="5 6">
    <name type="scientific">Parasedimentitalea huanghaiensis</name>
    <dbReference type="NCBI Taxonomy" id="2682100"/>
    <lineage>
        <taxon>Bacteria</taxon>
        <taxon>Pseudomonadati</taxon>
        <taxon>Pseudomonadota</taxon>
        <taxon>Alphaproteobacteria</taxon>
        <taxon>Rhodobacterales</taxon>
        <taxon>Paracoccaceae</taxon>
        <taxon>Parasedimentitalea</taxon>
    </lineage>
</organism>
<dbReference type="Proteomes" id="UP000478892">
    <property type="component" value="Unassembled WGS sequence"/>
</dbReference>
<feature type="signal peptide" evidence="3">
    <location>
        <begin position="1"/>
        <end position="23"/>
    </location>
</feature>
<keyword evidence="6" id="KW-1185">Reference proteome</keyword>
<feature type="domain" description="OmpA-like" evidence="4">
    <location>
        <begin position="396"/>
        <end position="518"/>
    </location>
</feature>
<dbReference type="CDD" id="cd07185">
    <property type="entry name" value="OmpA_C-like"/>
    <property type="match status" value="1"/>
</dbReference>
<evidence type="ECO:0000313" key="6">
    <source>
        <dbReference type="Proteomes" id="UP000478892"/>
    </source>
</evidence>
<keyword evidence="1 3" id="KW-0732">Signal</keyword>
<dbReference type="SUPFAM" id="SSF53850">
    <property type="entry name" value="Periplasmic binding protein-like II"/>
    <property type="match status" value="1"/>
</dbReference>
<dbReference type="InterPro" id="IPR036737">
    <property type="entry name" value="OmpA-like_sf"/>
</dbReference>
<dbReference type="PANTHER" id="PTHR30570">
    <property type="entry name" value="PERIPLASMIC PHOSPHATE BINDING COMPONENT OF PHOSPHATE ABC TRANSPORTER"/>
    <property type="match status" value="1"/>
</dbReference>
<evidence type="ECO:0000256" key="2">
    <source>
        <dbReference type="PROSITE-ProRule" id="PRU00473"/>
    </source>
</evidence>
<comment type="caution">
    <text evidence="5">The sequence shown here is derived from an EMBL/GenBank/DDBJ whole genome shotgun (WGS) entry which is preliminary data.</text>
</comment>
<evidence type="ECO:0000313" key="5">
    <source>
        <dbReference type="EMBL" id="MVO16559.1"/>
    </source>
</evidence>
<dbReference type="InterPro" id="IPR006665">
    <property type="entry name" value="OmpA-like"/>
</dbReference>
<gene>
    <name evidence="5" type="ORF">GO984_12140</name>
</gene>
<dbReference type="EMBL" id="WQLV01000006">
    <property type="protein sequence ID" value="MVO16559.1"/>
    <property type="molecule type" value="Genomic_DNA"/>
</dbReference>
<evidence type="ECO:0000256" key="1">
    <source>
        <dbReference type="ARBA" id="ARBA00022729"/>
    </source>
</evidence>
<reference evidence="5 6" key="1">
    <citation type="submission" date="2019-12" db="EMBL/GenBank/DDBJ databases">
        <authorList>
            <person name="Zhang Y.-J."/>
        </authorList>
    </citation>
    <scope>NUCLEOTIDE SEQUENCE [LARGE SCALE GENOMIC DNA]</scope>
    <source>
        <strain evidence="5 6">CY05</strain>
    </source>
</reference>
<dbReference type="Gene3D" id="3.40.190.10">
    <property type="entry name" value="Periplasmic binding protein-like II"/>
    <property type="match status" value="2"/>
</dbReference>
<proteinExistence type="predicted"/>